<reference evidence="1 2" key="1">
    <citation type="journal article" date="2016" name="Mol. Biol. Evol.">
        <title>Comparative Genomics of Early-Diverging Mushroom-Forming Fungi Provides Insights into the Origins of Lignocellulose Decay Capabilities.</title>
        <authorList>
            <person name="Nagy L.G."/>
            <person name="Riley R."/>
            <person name="Tritt A."/>
            <person name="Adam C."/>
            <person name="Daum C."/>
            <person name="Floudas D."/>
            <person name="Sun H."/>
            <person name="Yadav J.S."/>
            <person name="Pangilinan J."/>
            <person name="Larsson K.H."/>
            <person name="Matsuura K."/>
            <person name="Barry K."/>
            <person name="Labutti K."/>
            <person name="Kuo R."/>
            <person name="Ohm R.A."/>
            <person name="Bhattacharya S.S."/>
            <person name="Shirouzu T."/>
            <person name="Yoshinaga Y."/>
            <person name="Martin F.M."/>
            <person name="Grigoriev I.V."/>
            <person name="Hibbett D.S."/>
        </authorList>
    </citation>
    <scope>NUCLEOTIDE SEQUENCE [LARGE SCALE GENOMIC DNA]</scope>
    <source>
        <strain evidence="1 2">HHB12029</strain>
    </source>
</reference>
<dbReference type="InterPro" id="IPR011009">
    <property type="entry name" value="Kinase-like_dom_sf"/>
</dbReference>
<evidence type="ECO:0000313" key="2">
    <source>
        <dbReference type="Proteomes" id="UP000077266"/>
    </source>
</evidence>
<dbReference type="EMBL" id="KV425988">
    <property type="protein sequence ID" value="KZV93535.1"/>
    <property type="molecule type" value="Genomic_DNA"/>
</dbReference>
<proteinExistence type="predicted"/>
<name>A0A165IKR3_EXIGL</name>
<dbReference type="Proteomes" id="UP000077266">
    <property type="component" value="Unassembled WGS sequence"/>
</dbReference>
<dbReference type="AlphaFoldDB" id="A0A165IKR3"/>
<organism evidence="1 2">
    <name type="scientific">Exidia glandulosa HHB12029</name>
    <dbReference type="NCBI Taxonomy" id="1314781"/>
    <lineage>
        <taxon>Eukaryota</taxon>
        <taxon>Fungi</taxon>
        <taxon>Dikarya</taxon>
        <taxon>Basidiomycota</taxon>
        <taxon>Agaricomycotina</taxon>
        <taxon>Agaricomycetes</taxon>
        <taxon>Auriculariales</taxon>
        <taxon>Exidiaceae</taxon>
        <taxon>Exidia</taxon>
    </lineage>
</organism>
<evidence type="ECO:0008006" key="3">
    <source>
        <dbReference type="Google" id="ProtNLM"/>
    </source>
</evidence>
<protein>
    <recommendedName>
        <fullName evidence="3">Protein kinase domain-containing protein</fullName>
    </recommendedName>
</protein>
<dbReference type="Gene3D" id="1.10.510.10">
    <property type="entry name" value="Transferase(Phosphotransferase) domain 1"/>
    <property type="match status" value="1"/>
</dbReference>
<gene>
    <name evidence="1" type="ORF">EXIGLDRAFT_835609</name>
</gene>
<evidence type="ECO:0000313" key="1">
    <source>
        <dbReference type="EMBL" id="KZV93535.1"/>
    </source>
</evidence>
<dbReference type="SUPFAM" id="SSF56112">
    <property type="entry name" value="Protein kinase-like (PK-like)"/>
    <property type="match status" value="1"/>
</dbReference>
<dbReference type="InParanoid" id="A0A165IKR3"/>
<accession>A0A165IKR3</accession>
<sequence>MSDAERIACCDDDVRDDFADDRSNEYANDNAIAEEHVHDLASLMPLSEYLTRYPNADRRLLCKQLAAQLSVYHNAQHLVHGDVKMTSPEERLPMTTATDLYAFKFAWLVFQASPYRLPFIPHTHAFSGIKPNRPGPDTLPTMRGLNDQIWGIMLKCWHISPAARPRAGDVLEAFNPVHVASQPQLYGAEIGSAAVVVTDKQCAVTQA</sequence>
<keyword evidence="2" id="KW-1185">Reference proteome</keyword>